<accession>A0A9X1Q9A4</accession>
<dbReference type="SMART" id="SM00191">
    <property type="entry name" value="Int_alpha"/>
    <property type="match status" value="14"/>
</dbReference>
<keyword evidence="2" id="KW-0677">Repeat</keyword>
<reference evidence="5" key="1">
    <citation type="submission" date="2022-01" db="EMBL/GenBank/DDBJ databases">
        <title>Novel species in genus Dyadobacter.</title>
        <authorList>
            <person name="Ma C."/>
        </authorList>
    </citation>
    <scope>NUCLEOTIDE SEQUENCE</scope>
    <source>
        <strain evidence="5">CY357</strain>
    </source>
</reference>
<dbReference type="Proteomes" id="UP001139411">
    <property type="component" value="Unassembled WGS sequence"/>
</dbReference>
<dbReference type="NCBIfam" id="TIGR04183">
    <property type="entry name" value="Por_Secre_tail"/>
    <property type="match status" value="1"/>
</dbReference>
<keyword evidence="1" id="KW-0732">Signal</keyword>
<feature type="domain" description="Secretion system C-terminal sorting" evidence="4">
    <location>
        <begin position="1293"/>
        <end position="1363"/>
    </location>
</feature>
<dbReference type="RefSeq" id="WP_235176941.1">
    <property type="nucleotide sequence ID" value="NZ_JAKFFV010000003.1"/>
</dbReference>
<dbReference type="InterPro" id="IPR026444">
    <property type="entry name" value="Secre_tail"/>
</dbReference>
<organism evidence="5 6">
    <name type="scientific">Dyadobacter chenhuakuii</name>
    <dbReference type="NCBI Taxonomy" id="2909339"/>
    <lineage>
        <taxon>Bacteria</taxon>
        <taxon>Pseudomonadati</taxon>
        <taxon>Bacteroidota</taxon>
        <taxon>Cytophagia</taxon>
        <taxon>Cytophagales</taxon>
        <taxon>Spirosomataceae</taxon>
        <taxon>Dyadobacter</taxon>
    </lineage>
</organism>
<dbReference type="SUPFAM" id="SSF69318">
    <property type="entry name" value="Integrin alpha N-terminal domain"/>
    <property type="match status" value="5"/>
</dbReference>
<sequence>MKQHYKKGLYLILFMLWAAAYILKMSELVTGTHIPDLPTQIKAKNIPDQSNVVHDSTVSNIQQSLAKREYNISFDDEKKSLQSPNRMQGLRAYYKPGELMVNNRVDSAGHNFSFKLTNEGIYADGQKILGPQTDAALHHADNKLQIRHHGFTEEFINNEEGVRQNFIVSSAPKATRELQVRLSAKGLKVKDLQNNQLQFYAENKKGEVVSSLIYKDIKCWDAKGDTLPATLSYKNGLVMLSVAVEDASYPVTIDPIVVNGNPANANSVLESNQAGAQAGYAVSSAGDVNGDGYSDVIVGAPFFDKGESNEGAAFIYHGSASGIAASAAITLEGNQNEAQFGISAASAGDINKDGFSDIIIGAPFYSKGENKEGVAMVFYGSALGIKSNGTIMEVNQPDAKFGRAVEGLGDVNGDGYSDVIVGAPMYDKGQADEGAAFIYHGSANGISPAAATVLEADQKESQYGYSSAGAGDVNGDGYNDVIIGAYAYDNGQTNEGAAFVYHGSAVGVSKIAAVVFESNQNFAQFGWSVATAGDVNGDGYSDIIVGSDYYDFGQNNEGAAFIYQGSAQGIKAGAIRLESNQAEARMGISVACAGDVNGDGYSDVLIGIWQFDKGENNEGAAVIHHGSANGINIKAASTLESNQADAGMGLAVKSAGDVNGDGYSDVITGANMYDNGLDNEGVAFVWLGMASGLSNTSVLELEGNQGNALFGWSVAAAGDVNGDGFGDIIVGASLFDNGDVDEGAAFIYHGSVNGLMPTFTTALEINKEQAKFGFSVSTAGDVNGDGYDDVVVGAPLFENGQENEGAVFVYYGSNLGVSKIGQTKIEGNKTGIELGLSVSNAGDTNGDGFGDIVIGVIFYSNNEQEEGAAFIYNGSAAGLLINSVKVLESNQAFAWFGYSTSGAGDVNSDGFADIIVGAQFYDNIYTDAGAATIFYGSLAGINANSFIQLESDQHNALFGCSVSSAGDVNGDGFSDLVIGARGYDNISIDGGAAFIYYGSVAGILSDKFNKIGIAATHSNLGVTVAGAGDVNADGYHDVIVGADYFSKGEKEEGAAFIFPGTNAGIFAEPIFEVQGQREFYFLGRALDGAGDINGDGYGDIVIGTQFFDHESFDEGSATIYYGNNFNNNNNLQNNLRLYNSDLTTPINQSQKAKNNFGISLYAKSFLGRSKGKLVWETKAKGQGFSKGANNVITNSTMSSGSWIGYASLGLTGVEMKSVIAKQGTSTKVRVRVKYDPALALTGQLYGPWRYLPAYLLGNSTAPVPENVVDDMSETVRRKVGETMAEKERELVNVYPNPASDRLMLKSDDFDKVKSIQMLTVTGRSVYRSLAPVTEIDVRNVATGNYILLITLADGSVSTRKVVIEK</sequence>
<proteinExistence type="predicted"/>
<comment type="caution">
    <text evidence="5">The sequence shown here is derived from an EMBL/GenBank/DDBJ whole genome shotgun (WGS) entry which is preliminary data.</text>
</comment>
<dbReference type="PRINTS" id="PR01185">
    <property type="entry name" value="INTEGRINA"/>
</dbReference>
<dbReference type="Pfam" id="PF18962">
    <property type="entry name" value="Por_Secre_tail"/>
    <property type="match status" value="1"/>
</dbReference>
<dbReference type="InterPro" id="IPR000413">
    <property type="entry name" value="Integrin_alpha"/>
</dbReference>
<dbReference type="InterPro" id="IPR013519">
    <property type="entry name" value="Int_alpha_beta-p"/>
</dbReference>
<dbReference type="Gene3D" id="2.130.10.130">
    <property type="entry name" value="Integrin alpha, N-terminal"/>
    <property type="match status" value="6"/>
</dbReference>
<evidence type="ECO:0000256" key="1">
    <source>
        <dbReference type="ARBA" id="ARBA00022729"/>
    </source>
</evidence>
<dbReference type="GO" id="GO:0008305">
    <property type="term" value="C:integrin complex"/>
    <property type="evidence" value="ECO:0007669"/>
    <property type="project" value="InterPro"/>
</dbReference>
<protein>
    <submittedName>
        <fullName evidence="5">FG-GAP-like repeat-containing protein</fullName>
    </submittedName>
</protein>
<keyword evidence="3" id="KW-0325">Glycoprotein</keyword>
<dbReference type="GO" id="GO:0007229">
    <property type="term" value="P:integrin-mediated signaling pathway"/>
    <property type="evidence" value="ECO:0007669"/>
    <property type="project" value="TreeGrafter"/>
</dbReference>
<evidence type="ECO:0000259" key="4">
    <source>
        <dbReference type="Pfam" id="PF18962"/>
    </source>
</evidence>
<dbReference type="PANTHER" id="PTHR23220:SF122">
    <property type="entry name" value="INTEGRIN ALPHA-PS1"/>
    <property type="match status" value="1"/>
</dbReference>
<dbReference type="PROSITE" id="PS51470">
    <property type="entry name" value="FG_GAP"/>
    <property type="match status" value="14"/>
</dbReference>
<dbReference type="EMBL" id="JAKFFV010000003">
    <property type="protein sequence ID" value="MCF2497505.1"/>
    <property type="molecule type" value="Genomic_DNA"/>
</dbReference>
<dbReference type="PANTHER" id="PTHR23220">
    <property type="entry name" value="INTEGRIN ALPHA"/>
    <property type="match status" value="1"/>
</dbReference>
<dbReference type="GO" id="GO:0033627">
    <property type="term" value="P:cell adhesion mediated by integrin"/>
    <property type="evidence" value="ECO:0007669"/>
    <property type="project" value="TreeGrafter"/>
</dbReference>
<dbReference type="Pfam" id="PF01839">
    <property type="entry name" value="FG-GAP"/>
    <property type="match status" value="13"/>
</dbReference>
<dbReference type="GO" id="GO:0007160">
    <property type="term" value="P:cell-matrix adhesion"/>
    <property type="evidence" value="ECO:0007669"/>
    <property type="project" value="TreeGrafter"/>
</dbReference>
<dbReference type="GO" id="GO:0009897">
    <property type="term" value="C:external side of plasma membrane"/>
    <property type="evidence" value="ECO:0007669"/>
    <property type="project" value="TreeGrafter"/>
</dbReference>
<evidence type="ECO:0000256" key="3">
    <source>
        <dbReference type="ARBA" id="ARBA00023180"/>
    </source>
</evidence>
<name>A0A9X1Q9A4_9BACT</name>
<dbReference type="GO" id="GO:0098609">
    <property type="term" value="P:cell-cell adhesion"/>
    <property type="evidence" value="ECO:0007669"/>
    <property type="project" value="TreeGrafter"/>
</dbReference>
<evidence type="ECO:0000256" key="2">
    <source>
        <dbReference type="ARBA" id="ARBA00022737"/>
    </source>
</evidence>
<dbReference type="InterPro" id="IPR028994">
    <property type="entry name" value="Integrin_alpha_N"/>
</dbReference>
<evidence type="ECO:0000313" key="5">
    <source>
        <dbReference type="EMBL" id="MCF2497505.1"/>
    </source>
</evidence>
<dbReference type="InterPro" id="IPR013517">
    <property type="entry name" value="FG-GAP"/>
</dbReference>
<evidence type="ECO:0000313" key="6">
    <source>
        <dbReference type="Proteomes" id="UP001139411"/>
    </source>
</evidence>
<dbReference type="GO" id="GO:0005178">
    <property type="term" value="F:integrin binding"/>
    <property type="evidence" value="ECO:0007669"/>
    <property type="project" value="TreeGrafter"/>
</dbReference>
<gene>
    <name evidence="5" type="ORF">L0661_04255</name>
</gene>